<accession>A0A0E0EQ78</accession>
<keyword evidence="2" id="KW-1185">Reference proteome</keyword>
<organism evidence="1">
    <name type="scientific">Oryza meridionalis</name>
    <dbReference type="NCBI Taxonomy" id="40149"/>
    <lineage>
        <taxon>Eukaryota</taxon>
        <taxon>Viridiplantae</taxon>
        <taxon>Streptophyta</taxon>
        <taxon>Embryophyta</taxon>
        <taxon>Tracheophyta</taxon>
        <taxon>Spermatophyta</taxon>
        <taxon>Magnoliopsida</taxon>
        <taxon>Liliopsida</taxon>
        <taxon>Poales</taxon>
        <taxon>Poaceae</taxon>
        <taxon>BOP clade</taxon>
        <taxon>Oryzoideae</taxon>
        <taxon>Oryzeae</taxon>
        <taxon>Oryzinae</taxon>
        <taxon>Oryza</taxon>
    </lineage>
</organism>
<dbReference type="EnsemblPlants" id="OMERI09G02810.1">
    <property type="protein sequence ID" value="OMERI09G02810.1"/>
    <property type="gene ID" value="OMERI09G02810"/>
</dbReference>
<reference evidence="1" key="1">
    <citation type="submission" date="2015-04" db="UniProtKB">
        <authorList>
            <consortium name="EnsemblPlants"/>
        </authorList>
    </citation>
    <scope>IDENTIFICATION</scope>
</reference>
<dbReference type="STRING" id="40149.A0A0E0EQ78"/>
<dbReference type="AlphaFoldDB" id="A0A0E0EQ78"/>
<reference evidence="1" key="2">
    <citation type="submission" date="2018-05" db="EMBL/GenBank/DDBJ databases">
        <title>OmerRS3 (Oryza meridionalis Reference Sequence Version 3).</title>
        <authorList>
            <person name="Zhang J."/>
            <person name="Kudrna D."/>
            <person name="Lee S."/>
            <person name="Talag J."/>
            <person name="Welchert J."/>
            <person name="Wing R.A."/>
        </authorList>
    </citation>
    <scope>NUCLEOTIDE SEQUENCE [LARGE SCALE GENOMIC DNA]</scope>
    <source>
        <strain evidence="1">cv. OR44</strain>
    </source>
</reference>
<dbReference type="HOGENOM" id="CLU_1423633_0_0_1"/>
<evidence type="ECO:0000313" key="1">
    <source>
        <dbReference type="EnsemblPlants" id="OMERI09G02810.1"/>
    </source>
</evidence>
<protein>
    <submittedName>
        <fullName evidence="1">Uncharacterized protein</fullName>
    </submittedName>
</protein>
<sequence length="191" mass="20321">MAVSADVVGLTGSSSHVVLTGVRVLLGGSHNDLRLRADQLSWSLSVVFFTGGGAGLGPDGSVLVCADVPPLGAALRGKQRTAVRVAVNEADHGACGCFNDIFRDVMQLLVGDVVLFRSSFSSHWVFFSNVEFHPASAATTWSLLWLLGLSWGCDVCRPCLALRVPRRPPCSALVALAEQRVLRRWCCGSAL</sequence>
<evidence type="ECO:0000313" key="2">
    <source>
        <dbReference type="Proteomes" id="UP000008021"/>
    </source>
</evidence>
<dbReference type="Proteomes" id="UP000008021">
    <property type="component" value="Chromosome 9"/>
</dbReference>
<proteinExistence type="predicted"/>
<dbReference type="Gramene" id="OMERI09G02810.1">
    <property type="protein sequence ID" value="OMERI09G02810.1"/>
    <property type="gene ID" value="OMERI09G02810"/>
</dbReference>
<name>A0A0E0EQ78_9ORYZ</name>